<dbReference type="GO" id="GO:0003676">
    <property type="term" value="F:nucleic acid binding"/>
    <property type="evidence" value="ECO:0007669"/>
    <property type="project" value="InterPro"/>
</dbReference>
<evidence type="ECO:0000313" key="2">
    <source>
        <dbReference type="EMBL" id="SEW02892.1"/>
    </source>
</evidence>
<sequence length="238" mass="27381">MKHAQLEQILFLDIETVAGFEEYSEMPEALQKHWNRKASFFKEAEQKTPEELYGRAGIYSEFGKIVTIAVGYFRFDGDENIQLRIKAFSSDNEVELLQSFAKLLSDSFPPSVKLCAHNGKEFDFPYIARRMVIQGIELPKPLQMSGKKPWEIPHLDTLELWKFGDYKHFTSLDLLAHILGIPSSKSDIDGSQVNEVYYKEKNLDRITEYCKRDVAVLAQVFLKLQGMPLLNNSAIHML</sequence>
<accession>A0A1I0NNV6</accession>
<feature type="domain" description="Predicted 3'-5' exonuclease PolB-like" evidence="1">
    <location>
        <begin position="62"/>
        <end position="227"/>
    </location>
</feature>
<name>A0A1I0NNV6_9BACT</name>
<evidence type="ECO:0000259" key="1">
    <source>
        <dbReference type="Pfam" id="PF10108"/>
    </source>
</evidence>
<dbReference type="AlphaFoldDB" id="A0A1I0NNV6"/>
<dbReference type="RefSeq" id="WP_090257732.1">
    <property type="nucleotide sequence ID" value="NZ_FOIR01000001.1"/>
</dbReference>
<dbReference type="Gene3D" id="3.30.420.10">
    <property type="entry name" value="Ribonuclease H-like superfamily/Ribonuclease H"/>
    <property type="match status" value="1"/>
</dbReference>
<evidence type="ECO:0000313" key="3">
    <source>
        <dbReference type="Proteomes" id="UP000199437"/>
    </source>
</evidence>
<dbReference type="GeneID" id="99986068"/>
<dbReference type="CDD" id="cd05782">
    <property type="entry name" value="DNA_polB_like1_exo"/>
    <property type="match status" value="1"/>
</dbReference>
<reference evidence="3" key="1">
    <citation type="submission" date="2016-10" db="EMBL/GenBank/DDBJ databases">
        <authorList>
            <person name="Varghese N."/>
            <person name="Submissions S."/>
        </authorList>
    </citation>
    <scope>NUCLEOTIDE SEQUENCE [LARGE SCALE GENOMIC DNA]</scope>
    <source>
        <strain evidence="3">CGMCC 1.12402</strain>
    </source>
</reference>
<dbReference type="InterPro" id="IPR012337">
    <property type="entry name" value="RNaseH-like_sf"/>
</dbReference>
<gene>
    <name evidence="2" type="ORF">SAMN05216290_1338</name>
</gene>
<proteinExistence type="predicted"/>
<keyword evidence="3" id="KW-1185">Reference proteome</keyword>
<dbReference type="STRING" id="1267423.SAMN05216290_1338"/>
<dbReference type="InterPro" id="IPR019288">
    <property type="entry name" value="3'-5'_exonuclease_PolB-like"/>
</dbReference>
<dbReference type="InterPro" id="IPR036397">
    <property type="entry name" value="RNaseH_sf"/>
</dbReference>
<dbReference type="EMBL" id="FOIR01000001">
    <property type="protein sequence ID" value="SEW02892.1"/>
    <property type="molecule type" value="Genomic_DNA"/>
</dbReference>
<dbReference type="Proteomes" id="UP000199437">
    <property type="component" value="Unassembled WGS sequence"/>
</dbReference>
<dbReference type="Pfam" id="PF10108">
    <property type="entry name" value="DNA_pol_B_exo2"/>
    <property type="match status" value="1"/>
</dbReference>
<organism evidence="2 3">
    <name type="scientific">Roseivirga pacifica</name>
    <dbReference type="NCBI Taxonomy" id="1267423"/>
    <lineage>
        <taxon>Bacteria</taxon>
        <taxon>Pseudomonadati</taxon>
        <taxon>Bacteroidota</taxon>
        <taxon>Cytophagia</taxon>
        <taxon>Cytophagales</taxon>
        <taxon>Roseivirgaceae</taxon>
        <taxon>Roseivirga</taxon>
    </lineage>
</organism>
<dbReference type="OrthoDB" id="9773351at2"/>
<protein>
    <recommendedName>
        <fullName evidence="1">Predicted 3'-5' exonuclease PolB-like domain-containing protein</fullName>
    </recommendedName>
</protein>
<dbReference type="SUPFAM" id="SSF53098">
    <property type="entry name" value="Ribonuclease H-like"/>
    <property type="match status" value="1"/>
</dbReference>